<feature type="region of interest" description="Disordered" evidence="1">
    <location>
        <begin position="65"/>
        <end position="87"/>
    </location>
</feature>
<gene>
    <name evidence="2" type="ordered locus">AALP_Aa1g337400</name>
</gene>
<evidence type="ECO:0000313" key="2">
    <source>
        <dbReference type="EMBL" id="KFK45048.1"/>
    </source>
</evidence>
<dbReference type="EMBL" id="CM002869">
    <property type="protein sequence ID" value="KFK45048.1"/>
    <property type="molecule type" value="Genomic_DNA"/>
</dbReference>
<name>A0A087HSE6_ARAAL</name>
<dbReference type="AlphaFoldDB" id="A0A087HSE6"/>
<dbReference type="Gramene" id="KFK45048">
    <property type="protein sequence ID" value="KFK45048"/>
    <property type="gene ID" value="AALP_AA1G337400"/>
</dbReference>
<evidence type="ECO:0000313" key="3">
    <source>
        <dbReference type="Proteomes" id="UP000029120"/>
    </source>
</evidence>
<evidence type="ECO:0000256" key="1">
    <source>
        <dbReference type="SAM" id="MobiDB-lite"/>
    </source>
</evidence>
<reference evidence="3" key="1">
    <citation type="journal article" date="2015" name="Nat. Plants">
        <title>Genome expansion of Arabis alpina linked with retrotransposition and reduced symmetric DNA methylation.</title>
        <authorList>
            <person name="Willing E.M."/>
            <person name="Rawat V."/>
            <person name="Mandakova T."/>
            <person name="Maumus F."/>
            <person name="James G.V."/>
            <person name="Nordstroem K.J."/>
            <person name="Becker C."/>
            <person name="Warthmann N."/>
            <person name="Chica C."/>
            <person name="Szarzynska B."/>
            <person name="Zytnicki M."/>
            <person name="Albani M.C."/>
            <person name="Kiefer C."/>
            <person name="Bergonzi S."/>
            <person name="Castaings L."/>
            <person name="Mateos J.L."/>
            <person name="Berns M.C."/>
            <person name="Bujdoso N."/>
            <person name="Piofczyk T."/>
            <person name="de Lorenzo L."/>
            <person name="Barrero-Sicilia C."/>
            <person name="Mateos I."/>
            <person name="Piednoel M."/>
            <person name="Hagmann J."/>
            <person name="Chen-Min-Tao R."/>
            <person name="Iglesias-Fernandez R."/>
            <person name="Schuster S.C."/>
            <person name="Alonso-Blanco C."/>
            <person name="Roudier F."/>
            <person name="Carbonero P."/>
            <person name="Paz-Ares J."/>
            <person name="Davis S.J."/>
            <person name="Pecinka A."/>
            <person name="Quesneville H."/>
            <person name="Colot V."/>
            <person name="Lysak M.A."/>
            <person name="Weigel D."/>
            <person name="Coupland G."/>
            <person name="Schneeberger K."/>
        </authorList>
    </citation>
    <scope>NUCLEOTIDE SEQUENCE [LARGE SCALE GENOMIC DNA]</scope>
    <source>
        <strain evidence="3">cv. Pajares</strain>
    </source>
</reference>
<sequence>MYEFQCRRPFIVGWRTYLTELRTEQERQRNLAEYNDLITGRQIVGVQRVLEEFFTEPEMLMLHRDDDNNNMDQYGGNGPPEDGNTSTPNLPVSQVVTLRSASTSSFGLPYSMSFWNDHNSEEYSPLDASYLLEEDYPMFDITTDSVDPDNTVMLSSDESRDDSSTDVVSQISLTNPVEHVEAALPLAMVLPESPATNKPFLGLTLTCGPTPHETIPTSDSDGDASSTDGRINDGGC</sequence>
<accession>A0A087HSE6</accession>
<protein>
    <submittedName>
        <fullName evidence="2">Uncharacterized protein</fullName>
    </submittedName>
</protein>
<dbReference type="Proteomes" id="UP000029120">
    <property type="component" value="Chromosome 1"/>
</dbReference>
<proteinExistence type="predicted"/>
<keyword evidence="3" id="KW-1185">Reference proteome</keyword>
<feature type="region of interest" description="Disordered" evidence="1">
    <location>
        <begin position="207"/>
        <end position="236"/>
    </location>
</feature>
<organism evidence="2 3">
    <name type="scientific">Arabis alpina</name>
    <name type="common">Alpine rock-cress</name>
    <dbReference type="NCBI Taxonomy" id="50452"/>
    <lineage>
        <taxon>Eukaryota</taxon>
        <taxon>Viridiplantae</taxon>
        <taxon>Streptophyta</taxon>
        <taxon>Embryophyta</taxon>
        <taxon>Tracheophyta</taxon>
        <taxon>Spermatophyta</taxon>
        <taxon>Magnoliopsida</taxon>
        <taxon>eudicotyledons</taxon>
        <taxon>Gunneridae</taxon>
        <taxon>Pentapetalae</taxon>
        <taxon>rosids</taxon>
        <taxon>malvids</taxon>
        <taxon>Brassicales</taxon>
        <taxon>Brassicaceae</taxon>
        <taxon>Arabideae</taxon>
        <taxon>Arabis</taxon>
    </lineage>
</organism>
<feature type="compositionally biased region" description="Low complexity" evidence="1">
    <location>
        <begin position="217"/>
        <end position="229"/>
    </location>
</feature>
<dbReference type="OrthoDB" id="1031727at2759"/>